<dbReference type="FunFam" id="3.30.740.10:FF:000004">
    <property type="entry name" value="Dynein light chain"/>
    <property type="match status" value="1"/>
</dbReference>
<dbReference type="Gene3D" id="3.30.740.10">
    <property type="entry name" value="Protein Inhibitor Of Neuronal Nitric Oxide Synthase"/>
    <property type="match status" value="1"/>
</dbReference>
<dbReference type="InterPro" id="IPR037177">
    <property type="entry name" value="DLC_sf"/>
</dbReference>
<dbReference type="PANTHER" id="PTHR11886:SF85">
    <property type="entry name" value="DYNEIN LIGHT CHAIN"/>
    <property type="match status" value="1"/>
</dbReference>
<gene>
    <name evidence="2" type="ORF">CKAN_01504000</name>
</gene>
<evidence type="ECO:0000313" key="3">
    <source>
        <dbReference type="Proteomes" id="UP000283530"/>
    </source>
</evidence>
<dbReference type="Pfam" id="PF01221">
    <property type="entry name" value="Dynein_light"/>
    <property type="match status" value="1"/>
</dbReference>
<comment type="caution">
    <text evidence="2">The sequence shown here is derived from an EMBL/GenBank/DDBJ whole genome shotgun (WGS) entry which is preliminary data.</text>
</comment>
<dbReference type="InterPro" id="IPR001372">
    <property type="entry name" value="Dynein_light_chain_typ-1/2"/>
</dbReference>
<organism evidence="2 3">
    <name type="scientific">Cinnamomum micranthum f. kanehirae</name>
    <dbReference type="NCBI Taxonomy" id="337451"/>
    <lineage>
        <taxon>Eukaryota</taxon>
        <taxon>Viridiplantae</taxon>
        <taxon>Streptophyta</taxon>
        <taxon>Embryophyta</taxon>
        <taxon>Tracheophyta</taxon>
        <taxon>Spermatophyta</taxon>
        <taxon>Magnoliopsida</taxon>
        <taxon>Magnoliidae</taxon>
        <taxon>Laurales</taxon>
        <taxon>Lauraceae</taxon>
        <taxon>Cinnamomum</taxon>
    </lineage>
</organism>
<keyword evidence="1" id="KW-0206">Cytoskeleton</keyword>
<keyword evidence="1" id="KW-0493">Microtubule</keyword>
<name>A0A443P619_9MAGN</name>
<dbReference type="GO" id="GO:0045505">
    <property type="term" value="F:dynein intermediate chain binding"/>
    <property type="evidence" value="ECO:0007669"/>
    <property type="project" value="TreeGrafter"/>
</dbReference>
<evidence type="ECO:0000256" key="1">
    <source>
        <dbReference type="RuleBase" id="RU365010"/>
    </source>
</evidence>
<comment type="subcellular location">
    <subcellularLocation>
        <location evidence="1">Cytoplasm</location>
        <location evidence="1">Cytoskeleton</location>
    </subcellularLocation>
</comment>
<dbReference type="STRING" id="337451.A0A443P619"/>
<dbReference type="OrthoDB" id="10033309at2759"/>
<dbReference type="AlphaFoldDB" id="A0A443P619"/>
<comment type="similarity">
    <text evidence="1">Belongs to the dynein light chain family.</text>
</comment>
<dbReference type="GO" id="GO:0005874">
    <property type="term" value="C:microtubule"/>
    <property type="evidence" value="ECO:0007669"/>
    <property type="project" value="UniProtKB-KW"/>
</dbReference>
<dbReference type="Proteomes" id="UP000283530">
    <property type="component" value="Unassembled WGS sequence"/>
</dbReference>
<proteinExistence type="inferred from homology"/>
<accession>A0A443P619</accession>
<keyword evidence="1" id="KW-0505">Motor protein</keyword>
<keyword evidence="1" id="KW-0963">Cytoplasm</keyword>
<dbReference type="PANTHER" id="PTHR11886">
    <property type="entry name" value="DYNEIN LIGHT CHAIN"/>
    <property type="match status" value="1"/>
</dbReference>
<dbReference type="EMBL" id="QPKB01000005">
    <property type="protein sequence ID" value="RWR86156.1"/>
    <property type="molecule type" value="Genomic_DNA"/>
</dbReference>
<sequence>MLEGKAVIRESDMPEMIQSHAMELAYQALDLHEVSDCQSIAQFLKQNFDETYGPAWHCVVGVDFGSCITHLCGSFIFFHVEMMEFLVFKDGKDMDERKEEAIRVLQKGEENNLSRT</sequence>
<evidence type="ECO:0000313" key="2">
    <source>
        <dbReference type="EMBL" id="RWR86156.1"/>
    </source>
</evidence>
<reference evidence="2 3" key="1">
    <citation type="journal article" date="2019" name="Nat. Plants">
        <title>Stout camphor tree genome fills gaps in understanding of flowering plant genome evolution.</title>
        <authorList>
            <person name="Chaw S.M."/>
            <person name="Liu Y.C."/>
            <person name="Wu Y.W."/>
            <person name="Wang H.Y."/>
            <person name="Lin C.I."/>
            <person name="Wu C.S."/>
            <person name="Ke H.M."/>
            <person name="Chang L.Y."/>
            <person name="Hsu C.Y."/>
            <person name="Yang H.T."/>
            <person name="Sudianto E."/>
            <person name="Hsu M.H."/>
            <person name="Wu K.P."/>
            <person name="Wang L.N."/>
            <person name="Leebens-Mack J.H."/>
            <person name="Tsai I.J."/>
        </authorList>
    </citation>
    <scope>NUCLEOTIDE SEQUENCE [LARGE SCALE GENOMIC DNA]</scope>
    <source>
        <strain evidence="3">cv. Chaw 1501</strain>
        <tissue evidence="2">Young leaves</tissue>
    </source>
</reference>
<dbReference type="GO" id="GO:0005868">
    <property type="term" value="C:cytoplasmic dynein complex"/>
    <property type="evidence" value="ECO:0007669"/>
    <property type="project" value="TreeGrafter"/>
</dbReference>
<dbReference type="SMART" id="SM01375">
    <property type="entry name" value="Dynein_light"/>
    <property type="match status" value="1"/>
</dbReference>
<protein>
    <recommendedName>
        <fullName evidence="1">Dynein light chain</fullName>
    </recommendedName>
</protein>
<dbReference type="GO" id="GO:0007017">
    <property type="term" value="P:microtubule-based process"/>
    <property type="evidence" value="ECO:0007669"/>
    <property type="project" value="InterPro"/>
</dbReference>
<keyword evidence="1" id="KW-0243">Dynein</keyword>
<keyword evidence="3" id="KW-1185">Reference proteome</keyword>
<dbReference type="SUPFAM" id="SSF54648">
    <property type="entry name" value="DLC"/>
    <property type="match status" value="1"/>
</dbReference>